<dbReference type="PROSITE" id="PS01336">
    <property type="entry name" value="ADOMETDC"/>
    <property type="match status" value="1"/>
</dbReference>
<evidence type="ECO:0000313" key="1">
    <source>
        <dbReference type="EMBL" id="MDT0604716.1"/>
    </source>
</evidence>
<evidence type="ECO:0000313" key="2">
    <source>
        <dbReference type="Proteomes" id="UP001266357"/>
    </source>
</evidence>
<dbReference type="InterPro" id="IPR016067">
    <property type="entry name" value="S-AdoMet_deCO2ase_core"/>
</dbReference>
<dbReference type="Pfam" id="PF01536">
    <property type="entry name" value="SAM_decarbox"/>
    <property type="match status" value="1"/>
</dbReference>
<dbReference type="RefSeq" id="WP_311583326.1">
    <property type="nucleotide sequence ID" value="NZ_JAVRIF010000008.1"/>
</dbReference>
<keyword evidence="2" id="KW-1185">Reference proteome</keyword>
<accession>A0ABU3A3G6</accession>
<protein>
    <submittedName>
        <fullName evidence="1">Adenosylmethionine decarboxylase</fullName>
    </submittedName>
</protein>
<dbReference type="InterPro" id="IPR048283">
    <property type="entry name" value="AdoMetDC-like"/>
</dbReference>
<gene>
    <name evidence="1" type="ORF">RM573_13990</name>
</gene>
<sequence>MFFEGSEKKAEVVINKNSFSLLNDISDDFWLQLVACCNAKVLSSIKNENCKAFILSESSLFIWEDRFLILTCGITQLVYSIEYFIKHINAKDILHVTYQRKNEYYSNAQLSSFSDDIELLSKYVKGKAYRFGEMYSHHNYVFHQDNQYQVPPDDISYELLAYQIGESASKFLTNKGLTASDVRAFFCVDELLPDFQLDDFVFDPYGYSLNAISDKDYFTIHITPQTDSSYVSIESSLDLVSLAPKIIEILSPASFDLLGFNDHHFVEKIAENISENYVSNSLVSKILDNGNHVFFTNFITPKTQYTSPIRLDINGKIQVI</sequence>
<dbReference type="Proteomes" id="UP001266357">
    <property type="component" value="Unassembled WGS sequence"/>
</dbReference>
<dbReference type="InterPro" id="IPR018166">
    <property type="entry name" value="S-AdoMet_deCO2ase_CS"/>
</dbReference>
<organism evidence="1 2">
    <name type="scientific">Thalassotalea castellviae</name>
    <dbReference type="NCBI Taxonomy" id="3075612"/>
    <lineage>
        <taxon>Bacteria</taxon>
        <taxon>Pseudomonadati</taxon>
        <taxon>Pseudomonadota</taxon>
        <taxon>Gammaproteobacteria</taxon>
        <taxon>Alteromonadales</taxon>
        <taxon>Colwelliaceae</taxon>
        <taxon>Thalassotalea</taxon>
    </lineage>
</organism>
<name>A0ABU3A3G6_9GAMM</name>
<proteinExistence type="predicted"/>
<dbReference type="Gene3D" id="3.60.90.10">
    <property type="entry name" value="S-adenosylmethionine decarboxylase"/>
    <property type="match status" value="1"/>
</dbReference>
<dbReference type="PANTHER" id="PTHR11570:SF0">
    <property type="entry name" value="S-ADENOSYLMETHIONINE DECARBOXYLASE PROENZYME"/>
    <property type="match status" value="1"/>
</dbReference>
<dbReference type="SUPFAM" id="SSF56276">
    <property type="entry name" value="S-adenosylmethionine decarboxylase"/>
    <property type="match status" value="1"/>
</dbReference>
<comment type="caution">
    <text evidence="1">The sequence shown here is derived from an EMBL/GenBank/DDBJ whole genome shotgun (WGS) entry which is preliminary data.</text>
</comment>
<reference evidence="1 2" key="1">
    <citation type="submission" date="2023-09" db="EMBL/GenBank/DDBJ databases">
        <authorList>
            <person name="Rey-Velasco X."/>
        </authorList>
    </citation>
    <scope>NUCLEOTIDE SEQUENCE [LARGE SCALE GENOMIC DNA]</scope>
    <source>
        <strain evidence="1 2">W431</strain>
    </source>
</reference>
<dbReference type="PANTHER" id="PTHR11570">
    <property type="entry name" value="S-ADENOSYLMETHIONINE DECARBOXYLASE"/>
    <property type="match status" value="1"/>
</dbReference>
<dbReference type="EMBL" id="JAVRIF010000008">
    <property type="protein sequence ID" value="MDT0604716.1"/>
    <property type="molecule type" value="Genomic_DNA"/>
</dbReference>